<dbReference type="Pfam" id="PF13730">
    <property type="entry name" value="HTH_36"/>
    <property type="match status" value="1"/>
</dbReference>
<feature type="domain" description="DNA-binding phage zinc finger" evidence="2">
    <location>
        <begin position="417"/>
        <end position="468"/>
    </location>
</feature>
<sequence length="475" mass="51475">MSDYSDGGHIEIDGPDGFRMIPDTLIFNSVIKDVDVRLYGVLLWHGRSGNGIFPGRKTLALELGKSSVRTIDSSFDRLQEQGYLTITPQWDETGGQDRNRYRLHFHPLPPAQRQKREITPAIDTRTLKDQVGTGAQKIARGVGEAAQPHEGCAENCAGGSATDCTGPAQNSAHHKRKEPKRKEEEGKQDLPPAVGELQVGGEPGGAGLRPGAEPGSATPKAATTTHPAAAVFEHLPEELRRRISRGASGRVLAAIQRELANRSVDQLAERIERRWTWWQHKGERVHDAVAAAITIVQARVCANARCEDGQDLDHGGDCTACQGGKRRTDTPPPSTPPKSAPATPAVTPKGAATPTPPTWEERRTELDELAAASAANEEPRREPSKAPAARGEIASKAIKDLRASLRPKKLSPRDKELQAAKQVYCETCGADQGFWCLDRDQQEMPHPSKLHPARVLAVRASSQPAEQPDAEENAA</sequence>
<evidence type="ECO:0000313" key="4">
    <source>
        <dbReference type="Proteomes" id="UP001595851"/>
    </source>
</evidence>
<feature type="region of interest" description="Disordered" evidence="1">
    <location>
        <begin position="164"/>
        <end position="224"/>
    </location>
</feature>
<dbReference type="Gene3D" id="1.10.10.10">
    <property type="entry name" value="Winged helix-like DNA-binding domain superfamily/Winged helix DNA-binding domain"/>
    <property type="match status" value="1"/>
</dbReference>
<accession>A0ABV8GNQ7</accession>
<feature type="compositionally biased region" description="Low complexity" evidence="1">
    <location>
        <begin position="340"/>
        <end position="353"/>
    </location>
</feature>
<gene>
    <name evidence="3" type="ORF">ACFOY2_45715</name>
</gene>
<feature type="compositionally biased region" description="Low complexity" evidence="1">
    <location>
        <begin position="209"/>
        <end position="224"/>
    </location>
</feature>
<feature type="compositionally biased region" description="Pro residues" evidence="1">
    <location>
        <begin position="330"/>
        <end position="339"/>
    </location>
</feature>
<name>A0ABV8GNQ7_9ACTN</name>
<organism evidence="3 4">
    <name type="scientific">Nonomuraea purpurea</name>
    <dbReference type="NCBI Taxonomy" id="1849276"/>
    <lineage>
        <taxon>Bacteria</taxon>
        <taxon>Bacillati</taxon>
        <taxon>Actinomycetota</taxon>
        <taxon>Actinomycetes</taxon>
        <taxon>Streptosporangiales</taxon>
        <taxon>Streptosporangiaceae</taxon>
        <taxon>Nonomuraea</taxon>
    </lineage>
</organism>
<dbReference type="InterPro" id="IPR056911">
    <property type="entry name" value="Phage_Znf_bind_put"/>
</dbReference>
<protein>
    <recommendedName>
        <fullName evidence="2">DNA-binding phage zinc finger domain-containing protein</fullName>
    </recommendedName>
</protein>
<reference evidence="4" key="1">
    <citation type="journal article" date="2019" name="Int. J. Syst. Evol. Microbiol.">
        <title>The Global Catalogue of Microorganisms (GCM) 10K type strain sequencing project: providing services to taxonomists for standard genome sequencing and annotation.</title>
        <authorList>
            <consortium name="The Broad Institute Genomics Platform"/>
            <consortium name="The Broad Institute Genome Sequencing Center for Infectious Disease"/>
            <person name="Wu L."/>
            <person name="Ma J."/>
        </authorList>
    </citation>
    <scope>NUCLEOTIDE SEQUENCE [LARGE SCALE GENOMIC DNA]</scope>
    <source>
        <strain evidence="4">TBRC 1276</strain>
    </source>
</reference>
<keyword evidence="4" id="KW-1185">Reference proteome</keyword>
<dbReference type="Pfam" id="PF24623">
    <property type="entry name" value="Phage_zn_bind_8"/>
    <property type="match status" value="1"/>
</dbReference>
<evidence type="ECO:0000256" key="1">
    <source>
        <dbReference type="SAM" id="MobiDB-lite"/>
    </source>
</evidence>
<evidence type="ECO:0000259" key="2">
    <source>
        <dbReference type="Pfam" id="PF24623"/>
    </source>
</evidence>
<dbReference type="EMBL" id="JBHSBI010000036">
    <property type="protein sequence ID" value="MFC4014589.1"/>
    <property type="molecule type" value="Genomic_DNA"/>
</dbReference>
<feature type="region of interest" description="Disordered" evidence="1">
    <location>
        <begin position="323"/>
        <end position="393"/>
    </location>
</feature>
<dbReference type="InterPro" id="IPR036388">
    <property type="entry name" value="WH-like_DNA-bd_sf"/>
</dbReference>
<feature type="region of interest" description="Disordered" evidence="1">
    <location>
        <begin position="442"/>
        <end position="475"/>
    </location>
</feature>
<evidence type="ECO:0000313" key="3">
    <source>
        <dbReference type="EMBL" id="MFC4014589.1"/>
    </source>
</evidence>
<proteinExistence type="predicted"/>
<comment type="caution">
    <text evidence="3">The sequence shown here is derived from an EMBL/GenBank/DDBJ whole genome shotgun (WGS) entry which is preliminary data.</text>
</comment>
<dbReference type="Proteomes" id="UP001595851">
    <property type="component" value="Unassembled WGS sequence"/>
</dbReference>
<dbReference type="RefSeq" id="WP_379534424.1">
    <property type="nucleotide sequence ID" value="NZ_JBHSBI010000036.1"/>
</dbReference>